<dbReference type="Proteomes" id="UP001153076">
    <property type="component" value="Unassembled WGS sequence"/>
</dbReference>
<protein>
    <submittedName>
        <fullName evidence="1">Uncharacterized protein</fullName>
    </submittedName>
</protein>
<comment type="caution">
    <text evidence="1">The sequence shown here is derived from an EMBL/GenBank/DDBJ whole genome shotgun (WGS) entry which is preliminary data.</text>
</comment>
<accession>A0A9Q1KKB6</accession>
<dbReference type="AlphaFoldDB" id="A0A9Q1KKB6"/>
<keyword evidence="2" id="KW-1185">Reference proteome</keyword>
<dbReference type="EMBL" id="JAKOGI010000081">
    <property type="protein sequence ID" value="KAJ8445069.1"/>
    <property type="molecule type" value="Genomic_DNA"/>
</dbReference>
<evidence type="ECO:0000313" key="1">
    <source>
        <dbReference type="EMBL" id="KAJ8445069.1"/>
    </source>
</evidence>
<evidence type="ECO:0000313" key="2">
    <source>
        <dbReference type="Proteomes" id="UP001153076"/>
    </source>
</evidence>
<proteinExistence type="predicted"/>
<name>A0A9Q1KKB6_9CARY</name>
<reference evidence="1" key="1">
    <citation type="submission" date="2022-04" db="EMBL/GenBank/DDBJ databases">
        <title>Carnegiea gigantea Genome sequencing and assembly v2.</title>
        <authorList>
            <person name="Copetti D."/>
            <person name="Sanderson M.J."/>
            <person name="Burquez A."/>
            <person name="Wojciechowski M.F."/>
        </authorList>
    </citation>
    <scope>NUCLEOTIDE SEQUENCE</scope>
    <source>
        <strain evidence="1">SGP5-SGP5p</strain>
        <tissue evidence="1">Aerial part</tissue>
    </source>
</reference>
<sequence length="204" mass="22978">MTRVRLEFLNHWLRLLALSTWGEYVLPYVVMPSPSPPSPPPPLLCCRKCGFIGELACFICSFVYVSSSVPEAPKGPATHEELREIFRPKGKHQVNLEIVERGSRLNYTQVYSRQGSSRVRGYESCGGSSRSPFEGDCSTKWYPDALLIVDFSFSSLVEAFSIDPARYEVDINRQLQNNHCVIVDITLPNREDISVETEAGKSIM</sequence>
<gene>
    <name evidence="1" type="ORF">Cgig2_022589</name>
</gene>
<organism evidence="1 2">
    <name type="scientific">Carnegiea gigantea</name>
    <dbReference type="NCBI Taxonomy" id="171969"/>
    <lineage>
        <taxon>Eukaryota</taxon>
        <taxon>Viridiplantae</taxon>
        <taxon>Streptophyta</taxon>
        <taxon>Embryophyta</taxon>
        <taxon>Tracheophyta</taxon>
        <taxon>Spermatophyta</taxon>
        <taxon>Magnoliopsida</taxon>
        <taxon>eudicotyledons</taxon>
        <taxon>Gunneridae</taxon>
        <taxon>Pentapetalae</taxon>
        <taxon>Caryophyllales</taxon>
        <taxon>Cactineae</taxon>
        <taxon>Cactaceae</taxon>
        <taxon>Cactoideae</taxon>
        <taxon>Echinocereeae</taxon>
        <taxon>Carnegiea</taxon>
    </lineage>
</organism>